<sequence>MLRLRVFFAGRTMHKTILRGCYLLVLLILAACARPAVPDSALGVRRGPQVIGHAGSGFFTPISPFNALPPSSLGGIRQALSRGADGVEIDLQLSRDSVPILFHDEDLTNRTRAQGYISQHTAAELTRLEYTGGWPYDWLQHERVATLDELLTELAERPSFPYLHLDLHEHDDANFAQPYVRSPALVRAIGRVMRRHQVPPERLLILTQYEPSLRQLRRELPGAALGLEITDQFEERLQQAVAAQVEAVVLSKYVITPERVARAHARGLQVVVFGGRSKKAIQRLLGCRPDGIEVDNVPQLLSLLGRRGRPAEAVPQAHAGAPKGGPLR</sequence>
<organism evidence="2 3">
    <name type="scientific">Hymenobacter jeollabukensis</name>
    <dbReference type="NCBI Taxonomy" id="2025313"/>
    <lineage>
        <taxon>Bacteria</taxon>
        <taxon>Pseudomonadati</taxon>
        <taxon>Bacteroidota</taxon>
        <taxon>Cytophagia</taxon>
        <taxon>Cytophagales</taxon>
        <taxon>Hymenobacteraceae</taxon>
        <taxon>Hymenobacter</taxon>
    </lineage>
</organism>
<dbReference type="AlphaFoldDB" id="A0A5R8WRH4"/>
<dbReference type="GO" id="GO:0008081">
    <property type="term" value="F:phosphoric diester hydrolase activity"/>
    <property type="evidence" value="ECO:0007669"/>
    <property type="project" value="InterPro"/>
</dbReference>
<name>A0A5R8WRH4_9BACT</name>
<proteinExistence type="predicted"/>
<dbReference type="PROSITE" id="PS50007">
    <property type="entry name" value="PIPLC_X_DOMAIN"/>
    <property type="match status" value="1"/>
</dbReference>
<evidence type="ECO:0000313" key="3">
    <source>
        <dbReference type="Proteomes" id="UP000305517"/>
    </source>
</evidence>
<evidence type="ECO:0000259" key="1">
    <source>
        <dbReference type="PROSITE" id="PS51704"/>
    </source>
</evidence>
<dbReference type="OrthoDB" id="384721at2"/>
<comment type="caution">
    <text evidence="2">The sequence shown here is derived from an EMBL/GenBank/DDBJ whole genome shotgun (WGS) entry which is preliminary data.</text>
</comment>
<protein>
    <recommendedName>
        <fullName evidence="1">GP-PDE domain-containing protein</fullName>
    </recommendedName>
</protein>
<dbReference type="SUPFAM" id="SSF51695">
    <property type="entry name" value="PLC-like phosphodiesterases"/>
    <property type="match status" value="1"/>
</dbReference>
<dbReference type="CDD" id="cd08556">
    <property type="entry name" value="GDPD"/>
    <property type="match status" value="1"/>
</dbReference>
<dbReference type="Gene3D" id="3.20.20.190">
    <property type="entry name" value="Phosphatidylinositol (PI) phosphodiesterase"/>
    <property type="match status" value="1"/>
</dbReference>
<dbReference type="InterPro" id="IPR017946">
    <property type="entry name" value="PLC-like_Pdiesterase_TIM-brl"/>
</dbReference>
<dbReference type="PROSITE" id="PS51257">
    <property type="entry name" value="PROKAR_LIPOPROTEIN"/>
    <property type="match status" value="1"/>
</dbReference>
<dbReference type="PROSITE" id="PS51704">
    <property type="entry name" value="GP_PDE"/>
    <property type="match status" value="1"/>
</dbReference>
<dbReference type="Proteomes" id="UP000305517">
    <property type="component" value="Unassembled WGS sequence"/>
</dbReference>
<gene>
    <name evidence="2" type="ORF">FDY95_11800</name>
</gene>
<dbReference type="PANTHER" id="PTHR46211">
    <property type="entry name" value="GLYCEROPHOSPHORYL DIESTER PHOSPHODIESTERASE"/>
    <property type="match status" value="1"/>
</dbReference>
<accession>A0A5R8WRH4</accession>
<dbReference type="EMBL" id="VAJM01000004">
    <property type="protein sequence ID" value="TLM93296.1"/>
    <property type="molecule type" value="Genomic_DNA"/>
</dbReference>
<dbReference type="Pfam" id="PF03009">
    <property type="entry name" value="GDPD"/>
    <property type="match status" value="1"/>
</dbReference>
<evidence type="ECO:0000313" key="2">
    <source>
        <dbReference type="EMBL" id="TLM93296.1"/>
    </source>
</evidence>
<dbReference type="GO" id="GO:0006629">
    <property type="term" value="P:lipid metabolic process"/>
    <property type="evidence" value="ECO:0007669"/>
    <property type="project" value="InterPro"/>
</dbReference>
<dbReference type="InterPro" id="IPR030395">
    <property type="entry name" value="GP_PDE_dom"/>
</dbReference>
<feature type="domain" description="GP-PDE" evidence="1">
    <location>
        <begin position="48"/>
        <end position="304"/>
    </location>
</feature>
<keyword evidence="3" id="KW-1185">Reference proteome</keyword>
<reference evidence="2 3" key="1">
    <citation type="submission" date="2019-05" db="EMBL/GenBank/DDBJ databases">
        <title>Hymenobacter edaphi sp. nov., isolated from abandoned arsenic-contaminated farmland soil.</title>
        <authorList>
            <person name="Nie L."/>
        </authorList>
    </citation>
    <scope>NUCLEOTIDE SEQUENCE [LARGE SCALE GENOMIC DNA]</scope>
    <source>
        <strain evidence="2 3">1-3-3-8</strain>
    </source>
</reference>
<dbReference type="PANTHER" id="PTHR46211:SF14">
    <property type="entry name" value="GLYCEROPHOSPHODIESTER PHOSPHODIESTERASE"/>
    <property type="match status" value="1"/>
</dbReference>